<proteinExistence type="predicted"/>
<evidence type="ECO:0000313" key="1">
    <source>
        <dbReference type="EMBL" id="CAA9329735.1"/>
    </source>
</evidence>
<gene>
    <name evidence="1" type="ORF">AVDCRST_MAG94-1838</name>
</gene>
<reference evidence="1" key="1">
    <citation type="submission" date="2020-02" db="EMBL/GenBank/DDBJ databases">
        <authorList>
            <person name="Meier V. D."/>
        </authorList>
    </citation>
    <scope>NUCLEOTIDE SEQUENCE</scope>
    <source>
        <strain evidence="1">AVDCRST_MAG94</strain>
    </source>
</reference>
<accession>A0A6J4LE59</accession>
<dbReference type="EMBL" id="CADCTY010000640">
    <property type="protein sequence ID" value="CAA9329735.1"/>
    <property type="molecule type" value="Genomic_DNA"/>
</dbReference>
<sequence length="37" mass="4223">MGELLKVTFYPNLPQFLPQTSLNLPNRLSSQENLGFD</sequence>
<name>A0A6J4LE59_9CYAN</name>
<organism evidence="1">
    <name type="scientific">uncultured Leptolyngbya sp</name>
    <dbReference type="NCBI Taxonomy" id="332963"/>
    <lineage>
        <taxon>Bacteria</taxon>
        <taxon>Bacillati</taxon>
        <taxon>Cyanobacteriota</taxon>
        <taxon>Cyanophyceae</taxon>
        <taxon>Leptolyngbyales</taxon>
        <taxon>Leptolyngbyaceae</taxon>
        <taxon>Leptolyngbya group</taxon>
        <taxon>Leptolyngbya</taxon>
        <taxon>environmental samples</taxon>
    </lineage>
</organism>
<dbReference type="AlphaFoldDB" id="A0A6J4LE59"/>
<protein>
    <submittedName>
        <fullName evidence="1">Uncharacterized protein</fullName>
    </submittedName>
</protein>